<dbReference type="OrthoDB" id="100006at2759"/>
<dbReference type="InParanoid" id="A0A409X1C4"/>
<evidence type="ECO:0000313" key="4">
    <source>
        <dbReference type="Proteomes" id="UP000284706"/>
    </source>
</evidence>
<feature type="signal peptide" evidence="2">
    <location>
        <begin position="1"/>
        <end position="22"/>
    </location>
</feature>
<organism evidence="3 4">
    <name type="scientific">Gymnopilus dilepis</name>
    <dbReference type="NCBI Taxonomy" id="231916"/>
    <lineage>
        <taxon>Eukaryota</taxon>
        <taxon>Fungi</taxon>
        <taxon>Dikarya</taxon>
        <taxon>Basidiomycota</taxon>
        <taxon>Agaricomycotina</taxon>
        <taxon>Agaricomycetes</taxon>
        <taxon>Agaricomycetidae</taxon>
        <taxon>Agaricales</taxon>
        <taxon>Agaricineae</taxon>
        <taxon>Hymenogastraceae</taxon>
        <taxon>Gymnopilus</taxon>
    </lineage>
</organism>
<comment type="caution">
    <text evidence="3">The sequence shown here is derived from an EMBL/GenBank/DDBJ whole genome shotgun (WGS) entry which is preliminary data.</text>
</comment>
<dbReference type="STRING" id="231916.A0A409X1C4"/>
<keyword evidence="4" id="KW-1185">Reference proteome</keyword>
<dbReference type="EMBL" id="NHYE01004441">
    <property type="protein sequence ID" value="PPQ84573.1"/>
    <property type="molecule type" value="Genomic_DNA"/>
</dbReference>
<keyword evidence="1" id="KW-1133">Transmembrane helix</keyword>
<accession>A0A409X1C4</accession>
<evidence type="ECO:0000256" key="2">
    <source>
        <dbReference type="SAM" id="SignalP"/>
    </source>
</evidence>
<reference evidence="3 4" key="1">
    <citation type="journal article" date="2018" name="Evol. Lett.">
        <title>Horizontal gene cluster transfer increased hallucinogenic mushroom diversity.</title>
        <authorList>
            <person name="Reynolds H.T."/>
            <person name="Vijayakumar V."/>
            <person name="Gluck-Thaler E."/>
            <person name="Korotkin H.B."/>
            <person name="Matheny P.B."/>
            <person name="Slot J.C."/>
        </authorList>
    </citation>
    <scope>NUCLEOTIDE SEQUENCE [LARGE SCALE GENOMIC DNA]</scope>
    <source>
        <strain evidence="3 4">SRW20</strain>
    </source>
</reference>
<evidence type="ECO:0000256" key="1">
    <source>
        <dbReference type="SAM" id="Phobius"/>
    </source>
</evidence>
<gene>
    <name evidence="3" type="ORF">CVT26_004040</name>
</gene>
<dbReference type="AlphaFoldDB" id="A0A409X1C4"/>
<feature type="chain" id="PRO_5019536380" description="Glucose receptor Git3 N-terminal domain-containing protein" evidence="2">
    <location>
        <begin position="23"/>
        <end position="260"/>
    </location>
</feature>
<feature type="transmembrane region" description="Helical" evidence="1">
    <location>
        <begin position="50"/>
        <end position="69"/>
    </location>
</feature>
<evidence type="ECO:0008006" key="5">
    <source>
        <dbReference type="Google" id="ProtNLM"/>
    </source>
</evidence>
<keyword evidence="1" id="KW-0812">Transmembrane</keyword>
<keyword evidence="1" id="KW-0472">Membrane</keyword>
<sequence length="260" mass="29154">MISAWAFVLFIILLGRFGLQDAVKGPFYGISGSWCWITSNYGPERVLLEYFFEFVSVATSFTLYILVLLRVRGNLVKDKQHKWHLRFVGRGNDWALAITRDAVDNSMNKVSYAIILVPISIARISSFNGTNVPFWATAFTDVIFNLTGKVISNNIFRSILIPNFIGFVNSVLVVYIEKSFASPGTSFAPIFSLKRQTFRHSFVKSGGIIPFTAQQSDSDEKPPPVPPIPQQFIIDLPGKPRNTYVPPESWKTTASAGQIY</sequence>
<name>A0A409X1C4_9AGAR</name>
<proteinExistence type="predicted"/>
<evidence type="ECO:0000313" key="3">
    <source>
        <dbReference type="EMBL" id="PPQ84573.1"/>
    </source>
</evidence>
<dbReference type="Proteomes" id="UP000284706">
    <property type="component" value="Unassembled WGS sequence"/>
</dbReference>
<keyword evidence="2" id="KW-0732">Signal</keyword>
<protein>
    <recommendedName>
        <fullName evidence="5">Glucose receptor Git3 N-terminal domain-containing protein</fullName>
    </recommendedName>
</protein>